<evidence type="ECO:0000256" key="1">
    <source>
        <dbReference type="ARBA" id="ARBA00005709"/>
    </source>
</evidence>
<dbReference type="RefSeq" id="WP_131564866.1">
    <property type="nucleotide sequence ID" value="NZ_JAINFK010000001.1"/>
</dbReference>
<dbReference type="Pfam" id="PF00669">
    <property type="entry name" value="Flagellin_N"/>
    <property type="match status" value="1"/>
</dbReference>
<comment type="function">
    <text evidence="3">Flagellin is the subunit protein which polymerizes to form the filaments of bacterial flagella.</text>
</comment>
<reference evidence="6 7" key="1">
    <citation type="journal article" date="2015" name="Antonie Van Leeuwenhoek">
        <title>Oricola cellulosilytica gen. nov., sp. nov., a cellulose-degrading bacterium of the family Phyllobacteriaceae isolated from surface seashore water, and emended descriptions of Mesorhizobium loti and Phyllobacterium myrsinacearum.</title>
        <authorList>
            <person name="Hameed A."/>
            <person name="Shahina M."/>
            <person name="Lai W.A."/>
            <person name="Lin S.Y."/>
            <person name="Young L.S."/>
            <person name="Liu Y.C."/>
            <person name="Hsu Y.H."/>
            <person name="Young C.C."/>
        </authorList>
    </citation>
    <scope>NUCLEOTIDE SEQUENCE [LARGE SCALE GENOMIC DNA]</scope>
    <source>
        <strain evidence="6 7">KCTC 52183</strain>
    </source>
</reference>
<comment type="caution">
    <text evidence="6">The sequence shown here is derived from an EMBL/GenBank/DDBJ whole genome shotgun (WGS) entry which is preliminary data.</text>
</comment>
<dbReference type="InterPro" id="IPR001029">
    <property type="entry name" value="Flagellin_N"/>
</dbReference>
<keyword evidence="6" id="KW-0969">Cilium</keyword>
<dbReference type="PANTHER" id="PTHR42792:SF2">
    <property type="entry name" value="FLAGELLIN"/>
    <property type="match status" value="1"/>
</dbReference>
<evidence type="ECO:0000259" key="4">
    <source>
        <dbReference type="Pfam" id="PF00669"/>
    </source>
</evidence>
<protein>
    <recommendedName>
        <fullName evidence="3">Flagellin</fullName>
    </recommendedName>
</protein>
<dbReference type="PANTHER" id="PTHR42792">
    <property type="entry name" value="FLAGELLIN"/>
    <property type="match status" value="1"/>
</dbReference>
<evidence type="ECO:0000313" key="6">
    <source>
        <dbReference type="EMBL" id="TCD16204.1"/>
    </source>
</evidence>
<dbReference type="AlphaFoldDB" id="A0A4R0PHF0"/>
<feature type="domain" description="Flagellin N-terminal" evidence="4">
    <location>
        <begin position="4"/>
        <end position="135"/>
    </location>
</feature>
<evidence type="ECO:0000256" key="3">
    <source>
        <dbReference type="RuleBase" id="RU362073"/>
    </source>
</evidence>
<keyword evidence="6" id="KW-0966">Cell projection</keyword>
<evidence type="ECO:0000313" key="7">
    <source>
        <dbReference type="Proteomes" id="UP000291301"/>
    </source>
</evidence>
<keyword evidence="6" id="KW-0282">Flagellum</keyword>
<dbReference type="EMBL" id="SJST01000001">
    <property type="protein sequence ID" value="TCD16204.1"/>
    <property type="molecule type" value="Genomic_DNA"/>
</dbReference>
<accession>A0A4R0PHF0</accession>
<gene>
    <name evidence="6" type="ORF">E0D97_01870</name>
</gene>
<dbReference type="Proteomes" id="UP000291301">
    <property type="component" value="Unassembled WGS sequence"/>
</dbReference>
<comment type="subcellular location">
    <subcellularLocation>
        <location evidence="3">Secreted</location>
    </subcellularLocation>
    <subcellularLocation>
        <location evidence="3">Bacterial flagellum</location>
    </subcellularLocation>
</comment>
<keyword evidence="7" id="KW-1185">Reference proteome</keyword>
<dbReference type="Pfam" id="PF00700">
    <property type="entry name" value="Flagellin_C"/>
    <property type="match status" value="1"/>
</dbReference>
<dbReference type="InterPro" id="IPR001492">
    <property type="entry name" value="Flagellin"/>
</dbReference>
<feature type="domain" description="Flagellin C-terminal" evidence="5">
    <location>
        <begin position="329"/>
        <end position="413"/>
    </location>
</feature>
<dbReference type="OrthoDB" id="8328560at2"/>
<keyword evidence="3" id="KW-0964">Secreted</keyword>
<comment type="similarity">
    <text evidence="1 3">Belongs to the bacterial flagellin family.</text>
</comment>
<dbReference type="GO" id="GO:0005576">
    <property type="term" value="C:extracellular region"/>
    <property type="evidence" value="ECO:0007669"/>
    <property type="project" value="UniProtKB-SubCell"/>
</dbReference>
<dbReference type="PRINTS" id="PR00207">
    <property type="entry name" value="FLAGELLIN"/>
</dbReference>
<dbReference type="InterPro" id="IPR046358">
    <property type="entry name" value="Flagellin_C"/>
</dbReference>
<dbReference type="GO" id="GO:0009288">
    <property type="term" value="C:bacterial-type flagellum"/>
    <property type="evidence" value="ECO:0007669"/>
    <property type="project" value="UniProtKB-SubCell"/>
</dbReference>
<keyword evidence="2 3" id="KW-0975">Bacterial flagellum</keyword>
<dbReference type="GO" id="GO:0005198">
    <property type="term" value="F:structural molecule activity"/>
    <property type="evidence" value="ECO:0007669"/>
    <property type="project" value="UniProtKB-UniRule"/>
</dbReference>
<evidence type="ECO:0000259" key="5">
    <source>
        <dbReference type="Pfam" id="PF00700"/>
    </source>
</evidence>
<proteinExistence type="inferred from homology"/>
<sequence length="415" mass="42538">MSSINTNVSAMTALKTLSMTNKALEITQRRISTGLQVGEAADNAAYWSIATTMRSDNKALGTVQDALGLGAATIDVAYTAMNASKEVMDDIKTKLVAAKQPGIDRAKVQSEIKQLQEQLQGIASSASFSGSNWLSVDSTSADYNAIEQIISSFSRNNDGSITIGTVDIDITSISLFDADPVGKGVLEGGTSGTSTSAAFTWTQGSFANGDTLTLNIAVDGAAAAPVNIVVADAANFDLAALVSGLNANGTGFTASASDDGTSLVLTSDSTGATSSIQLTGVSTTQASAVTPATIGFTTMALGTGADTGGGVLEIDITNATSAQLDSYITRVDTMNEGVITAAADLGAIKSRIDMQQDFAKDLLDAIDRGIGQLVDANMSEESTRLQALQVQQQLGIQALSIANGNAQTILSLFRG</sequence>
<evidence type="ECO:0000256" key="2">
    <source>
        <dbReference type="ARBA" id="ARBA00023143"/>
    </source>
</evidence>
<name>A0A4R0PHF0_9HYPH</name>
<organism evidence="6 7">
    <name type="scientific">Oricola cellulosilytica</name>
    <dbReference type="NCBI Taxonomy" id="1429082"/>
    <lineage>
        <taxon>Bacteria</taxon>
        <taxon>Pseudomonadati</taxon>
        <taxon>Pseudomonadota</taxon>
        <taxon>Alphaproteobacteria</taxon>
        <taxon>Hyphomicrobiales</taxon>
        <taxon>Ahrensiaceae</taxon>
        <taxon>Oricola</taxon>
    </lineage>
</organism>
<dbReference type="Gene3D" id="1.20.1330.10">
    <property type="entry name" value="f41 fragment of flagellin, N-terminal domain"/>
    <property type="match status" value="2"/>
</dbReference>
<dbReference type="SUPFAM" id="SSF64518">
    <property type="entry name" value="Phase 1 flagellin"/>
    <property type="match status" value="1"/>
</dbReference>